<dbReference type="HOGENOM" id="CLU_2544044_0_0_1"/>
<evidence type="ECO:0000313" key="1">
    <source>
        <dbReference type="EMBL" id="EOA85630.1"/>
    </source>
</evidence>
<proteinExistence type="predicted"/>
<dbReference type="AlphaFoldDB" id="R0IKQ2"/>
<dbReference type="Proteomes" id="UP000016935">
    <property type="component" value="Unassembled WGS sequence"/>
</dbReference>
<dbReference type="EMBL" id="KB908659">
    <property type="protein sequence ID" value="EOA85630.1"/>
    <property type="molecule type" value="Genomic_DNA"/>
</dbReference>
<organism evidence="1 2">
    <name type="scientific">Exserohilum turcicum (strain 28A)</name>
    <name type="common">Northern leaf blight fungus</name>
    <name type="synonym">Setosphaeria turcica</name>
    <dbReference type="NCBI Taxonomy" id="671987"/>
    <lineage>
        <taxon>Eukaryota</taxon>
        <taxon>Fungi</taxon>
        <taxon>Dikarya</taxon>
        <taxon>Ascomycota</taxon>
        <taxon>Pezizomycotina</taxon>
        <taxon>Dothideomycetes</taxon>
        <taxon>Pleosporomycetidae</taxon>
        <taxon>Pleosporales</taxon>
        <taxon>Pleosporineae</taxon>
        <taxon>Pleosporaceae</taxon>
        <taxon>Exserohilum</taxon>
    </lineage>
</organism>
<protein>
    <submittedName>
        <fullName evidence="1">Uncharacterized protein</fullName>
    </submittedName>
</protein>
<gene>
    <name evidence="1" type="ORF">SETTUDRAFT_161816</name>
</gene>
<evidence type="ECO:0000313" key="2">
    <source>
        <dbReference type="Proteomes" id="UP000016935"/>
    </source>
</evidence>
<dbReference type="RefSeq" id="XP_008026713.1">
    <property type="nucleotide sequence ID" value="XM_008028522.1"/>
</dbReference>
<dbReference type="GeneID" id="19398206"/>
<reference evidence="1 2" key="2">
    <citation type="journal article" date="2013" name="PLoS Genet.">
        <title>Comparative genome structure, secondary metabolite, and effector coding capacity across Cochliobolus pathogens.</title>
        <authorList>
            <person name="Condon B.J."/>
            <person name="Leng Y."/>
            <person name="Wu D."/>
            <person name="Bushley K.E."/>
            <person name="Ohm R.A."/>
            <person name="Otillar R."/>
            <person name="Martin J."/>
            <person name="Schackwitz W."/>
            <person name="Grimwood J."/>
            <person name="MohdZainudin N."/>
            <person name="Xue C."/>
            <person name="Wang R."/>
            <person name="Manning V.A."/>
            <person name="Dhillon B."/>
            <person name="Tu Z.J."/>
            <person name="Steffenson B.J."/>
            <person name="Salamov A."/>
            <person name="Sun H."/>
            <person name="Lowry S."/>
            <person name="LaButti K."/>
            <person name="Han J."/>
            <person name="Copeland A."/>
            <person name="Lindquist E."/>
            <person name="Barry K."/>
            <person name="Schmutz J."/>
            <person name="Baker S.E."/>
            <person name="Ciuffetti L.M."/>
            <person name="Grigoriev I.V."/>
            <person name="Zhong S."/>
            <person name="Turgeon B.G."/>
        </authorList>
    </citation>
    <scope>NUCLEOTIDE SEQUENCE [LARGE SCALE GENOMIC DNA]</scope>
    <source>
        <strain evidence="2">28A</strain>
    </source>
</reference>
<name>R0IKQ2_EXST2</name>
<reference evidence="1 2" key="1">
    <citation type="journal article" date="2012" name="PLoS Pathog.">
        <title>Diverse lifestyles and strategies of plant pathogenesis encoded in the genomes of eighteen Dothideomycetes fungi.</title>
        <authorList>
            <person name="Ohm R.A."/>
            <person name="Feau N."/>
            <person name="Henrissat B."/>
            <person name="Schoch C.L."/>
            <person name="Horwitz B.A."/>
            <person name="Barry K.W."/>
            <person name="Condon B.J."/>
            <person name="Copeland A.C."/>
            <person name="Dhillon B."/>
            <person name="Glaser F."/>
            <person name="Hesse C.N."/>
            <person name="Kosti I."/>
            <person name="LaButti K."/>
            <person name="Lindquist E.A."/>
            <person name="Lucas S."/>
            <person name="Salamov A.A."/>
            <person name="Bradshaw R.E."/>
            <person name="Ciuffetti L."/>
            <person name="Hamelin R.C."/>
            <person name="Kema G.H.J."/>
            <person name="Lawrence C."/>
            <person name="Scott J.A."/>
            <person name="Spatafora J.W."/>
            <person name="Turgeon B.G."/>
            <person name="de Wit P.J.G.M."/>
            <person name="Zhong S."/>
            <person name="Goodwin S.B."/>
            <person name="Grigoriev I.V."/>
        </authorList>
    </citation>
    <scope>NUCLEOTIDE SEQUENCE [LARGE SCALE GENOMIC DNA]</scope>
    <source>
        <strain evidence="2">28A</strain>
    </source>
</reference>
<sequence>MAAVVVLLGDCRMGIRPSTQAMTHRGAAHGHGCLRPTASTATPLQQHHHHHHHHHDYYHYCYHYYHHHQAAAVVGCPLSQPLQ</sequence>
<accession>R0IKQ2</accession>
<keyword evidence="2" id="KW-1185">Reference proteome</keyword>